<dbReference type="EMBL" id="CANTFK010000343">
    <property type="protein sequence ID" value="CAI5714693.1"/>
    <property type="molecule type" value="Genomic_DNA"/>
</dbReference>
<organism evidence="2 3">
    <name type="scientific">Peronospora farinosa</name>
    <dbReference type="NCBI Taxonomy" id="134698"/>
    <lineage>
        <taxon>Eukaryota</taxon>
        <taxon>Sar</taxon>
        <taxon>Stramenopiles</taxon>
        <taxon>Oomycota</taxon>
        <taxon>Peronosporomycetes</taxon>
        <taxon>Peronosporales</taxon>
        <taxon>Peronosporaceae</taxon>
        <taxon>Peronospora</taxon>
    </lineage>
</organism>
<feature type="compositionally biased region" description="Basic and acidic residues" evidence="1">
    <location>
        <begin position="348"/>
        <end position="357"/>
    </location>
</feature>
<reference evidence="2" key="1">
    <citation type="submission" date="2022-12" db="EMBL/GenBank/DDBJ databases">
        <authorList>
            <person name="Webb A."/>
        </authorList>
    </citation>
    <scope>NUCLEOTIDE SEQUENCE</scope>
    <source>
        <strain evidence="2">Pf2</strain>
    </source>
</reference>
<evidence type="ECO:0000313" key="3">
    <source>
        <dbReference type="Proteomes" id="UP001159659"/>
    </source>
</evidence>
<dbReference type="AlphaFoldDB" id="A0AAV0T8M1"/>
<gene>
    <name evidence="2" type="ORF">PFR002_LOCUS2961</name>
</gene>
<evidence type="ECO:0000256" key="1">
    <source>
        <dbReference type="SAM" id="MobiDB-lite"/>
    </source>
</evidence>
<feature type="region of interest" description="Disordered" evidence="1">
    <location>
        <begin position="344"/>
        <end position="376"/>
    </location>
</feature>
<proteinExistence type="predicted"/>
<comment type="caution">
    <text evidence="2">The sequence shown here is derived from an EMBL/GenBank/DDBJ whole genome shotgun (WGS) entry which is preliminary data.</text>
</comment>
<dbReference type="InterPro" id="IPR021109">
    <property type="entry name" value="Peptidase_aspartic_dom_sf"/>
</dbReference>
<feature type="compositionally biased region" description="Basic and acidic residues" evidence="1">
    <location>
        <begin position="478"/>
        <end position="487"/>
    </location>
</feature>
<feature type="region of interest" description="Disordered" evidence="1">
    <location>
        <begin position="401"/>
        <end position="420"/>
    </location>
</feature>
<evidence type="ECO:0000313" key="2">
    <source>
        <dbReference type="EMBL" id="CAI5714693.1"/>
    </source>
</evidence>
<sequence length="521" mass="58862">MVVKYADGKPRTHRKHSVVFPYRFDTFTSSDEIQVIDSSGSFDCIFGMPWLARHRTDIDWLNRTVQPRDIDVKAVLAVLDCPAIEQRFLSQEFNPQQWLRVSHGRAAIPRMQNLPKPLPKQRLPVRHEREVAPVSVHVEDTTPRQGPPASYAEAVASVRPVDYPVCVSVSRRRRRCRARHHFIVPSSSSPPTPLLETINVVNMTGVDPSSHPSQVAIPPRDASGITQLPNLLGKRCCVPTRQTRNDGEQLLAPSNVSVSNHLRTFVESLRVRKQYDCSEIERSRGDGEVLGKNDLGYLCPQPKRTQWMFFCGDCPFSEEERTWIGSRSRYPEHPREVLREVPTYRYSGDSRDSERDNIVYPERGLSERGRRHEQSEAVHDNPGFFLVTNVDFQRCQPAMVDRRSATHREAPESKRPVPTPLVAAHLQEVDRRVTLVDHDASQARELSEAAESLAEEASSAIAGFAQQPKRLEQSNAALRRDNAELRGLRQPNSQRPPRYRGSRYASASDQSTTGGPPASNA</sequence>
<feature type="region of interest" description="Disordered" evidence="1">
    <location>
        <begin position="474"/>
        <end position="521"/>
    </location>
</feature>
<dbReference type="Proteomes" id="UP001159659">
    <property type="component" value="Unassembled WGS sequence"/>
</dbReference>
<feature type="compositionally biased region" description="Basic and acidic residues" evidence="1">
    <location>
        <begin position="364"/>
        <end position="376"/>
    </location>
</feature>
<accession>A0AAV0T8M1</accession>
<protein>
    <recommendedName>
        <fullName evidence="4">Polyprotein</fullName>
    </recommendedName>
</protein>
<feature type="compositionally biased region" description="Polar residues" evidence="1">
    <location>
        <begin position="505"/>
        <end position="521"/>
    </location>
</feature>
<name>A0AAV0T8M1_9STRA</name>
<evidence type="ECO:0008006" key="4">
    <source>
        <dbReference type="Google" id="ProtNLM"/>
    </source>
</evidence>
<feature type="compositionally biased region" description="Basic and acidic residues" evidence="1">
    <location>
        <begin position="401"/>
        <end position="415"/>
    </location>
</feature>
<dbReference type="Gene3D" id="2.40.70.10">
    <property type="entry name" value="Acid Proteases"/>
    <property type="match status" value="1"/>
</dbReference>